<dbReference type="CDD" id="cd01167">
    <property type="entry name" value="bac_FRK"/>
    <property type="match status" value="1"/>
</dbReference>
<dbReference type="InterPro" id="IPR029056">
    <property type="entry name" value="Ribokinase-like"/>
</dbReference>
<evidence type="ECO:0000256" key="2">
    <source>
        <dbReference type="ARBA" id="ARBA00022679"/>
    </source>
</evidence>
<evidence type="ECO:0000313" key="8">
    <source>
        <dbReference type="EMBL" id="KAE9635467.1"/>
    </source>
</evidence>
<evidence type="ECO:0000256" key="4">
    <source>
        <dbReference type="ARBA" id="ARBA00022777"/>
    </source>
</evidence>
<dbReference type="PROSITE" id="PS00584">
    <property type="entry name" value="PFKB_KINASES_2"/>
    <property type="match status" value="1"/>
</dbReference>
<comment type="similarity">
    <text evidence="1 6">Belongs to the carbohydrate kinase PfkB family.</text>
</comment>
<dbReference type="AlphaFoldDB" id="A0A7C8LLB2"/>
<dbReference type="GO" id="GO:0008865">
    <property type="term" value="F:fructokinase activity"/>
    <property type="evidence" value="ECO:0007669"/>
    <property type="project" value="UniProtKB-ARBA"/>
</dbReference>
<organism evidence="8 9">
    <name type="scientific">Defluviitalea raffinosedens</name>
    <dbReference type="NCBI Taxonomy" id="1450156"/>
    <lineage>
        <taxon>Bacteria</taxon>
        <taxon>Bacillati</taxon>
        <taxon>Bacillota</taxon>
        <taxon>Clostridia</taxon>
        <taxon>Lachnospirales</taxon>
        <taxon>Defluviitaleaceae</taxon>
        <taxon>Defluviitalea</taxon>
    </lineage>
</organism>
<keyword evidence="4 6" id="KW-0418">Kinase</keyword>
<evidence type="ECO:0000313" key="9">
    <source>
        <dbReference type="Proteomes" id="UP000483018"/>
    </source>
</evidence>
<sequence length="322" mass="35864">MYDVVALGELLIDFTPAGLSSDKCFLFEQNPGGAPANVLGVLAKLNMKTEFIGKVGKDQFGYFLKGVLENIRVGTKNLIFSDEANTTLAFVHLDENGDRKFSFYRNPGADMLLREEEINFSIIENARVFHFGSVSMTHELSRNATLKAVEYAKEKKVLISYDPNYRPLLWKTADEAKKYMEKGLAYADVLKVSEEELQLLTGMTAIEEAAGYLEKKYSIPLIVVTLGERGSYFRKSGYEAYIPSYKVKAVDTTGAGDGFLGGLLYQILASGKDFCDIEGMEFEKMLKFANAVGAFITTKRGAIPAIPELKEIEEFINNHINK</sequence>
<proteinExistence type="inferred from homology"/>
<keyword evidence="5" id="KW-0067">ATP-binding</keyword>
<keyword evidence="3" id="KW-0547">Nucleotide-binding</keyword>
<dbReference type="InterPro" id="IPR002173">
    <property type="entry name" value="Carboh/pur_kinase_PfkB_CS"/>
</dbReference>
<dbReference type="PANTHER" id="PTHR43085">
    <property type="entry name" value="HEXOKINASE FAMILY MEMBER"/>
    <property type="match status" value="1"/>
</dbReference>
<dbReference type="Pfam" id="PF00294">
    <property type="entry name" value="PfkB"/>
    <property type="match status" value="1"/>
</dbReference>
<dbReference type="InterPro" id="IPR011611">
    <property type="entry name" value="PfkB_dom"/>
</dbReference>
<dbReference type="SUPFAM" id="SSF53613">
    <property type="entry name" value="Ribokinase-like"/>
    <property type="match status" value="1"/>
</dbReference>
<dbReference type="InterPro" id="IPR002139">
    <property type="entry name" value="Ribo/fructo_kinase"/>
</dbReference>
<evidence type="ECO:0000256" key="5">
    <source>
        <dbReference type="ARBA" id="ARBA00022840"/>
    </source>
</evidence>
<dbReference type="EMBL" id="WSLF01000003">
    <property type="protein sequence ID" value="KAE9635467.1"/>
    <property type="molecule type" value="Genomic_DNA"/>
</dbReference>
<feature type="domain" description="Carbohydrate kinase PfkB" evidence="7">
    <location>
        <begin position="3"/>
        <end position="308"/>
    </location>
</feature>
<dbReference type="Gene3D" id="3.40.1190.20">
    <property type="match status" value="1"/>
</dbReference>
<keyword evidence="9" id="KW-1185">Reference proteome</keyword>
<dbReference type="InterPro" id="IPR050306">
    <property type="entry name" value="PfkB_Carbo_kinase"/>
</dbReference>
<evidence type="ECO:0000259" key="7">
    <source>
        <dbReference type="Pfam" id="PF00294"/>
    </source>
</evidence>
<protein>
    <submittedName>
        <fullName evidence="8">Carbohydrate kinase</fullName>
    </submittedName>
</protein>
<dbReference type="Proteomes" id="UP000483018">
    <property type="component" value="Unassembled WGS sequence"/>
</dbReference>
<dbReference type="GO" id="GO:0005524">
    <property type="term" value="F:ATP binding"/>
    <property type="evidence" value="ECO:0007669"/>
    <property type="project" value="UniProtKB-KW"/>
</dbReference>
<name>A0A7C8LLB2_9FIRM</name>
<dbReference type="OrthoDB" id="9813569at2"/>
<gene>
    <name evidence="8" type="ORF">GND95_04795</name>
</gene>
<dbReference type="PRINTS" id="PR00990">
    <property type="entry name" value="RIBOKINASE"/>
</dbReference>
<comment type="caution">
    <text evidence="8">The sequence shown here is derived from an EMBL/GenBank/DDBJ whole genome shotgun (WGS) entry which is preliminary data.</text>
</comment>
<evidence type="ECO:0000256" key="6">
    <source>
        <dbReference type="RuleBase" id="RU003704"/>
    </source>
</evidence>
<dbReference type="RefSeq" id="WP_158739715.1">
    <property type="nucleotide sequence ID" value="NZ_JAFBEP010000001.1"/>
</dbReference>
<dbReference type="GO" id="GO:0006000">
    <property type="term" value="P:fructose metabolic process"/>
    <property type="evidence" value="ECO:0007669"/>
    <property type="project" value="UniProtKB-ARBA"/>
</dbReference>
<reference evidence="8 9" key="1">
    <citation type="submission" date="2019-12" db="EMBL/GenBank/DDBJ databases">
        <title>Defluviitalea raffinosedens, isolated from a biogas fermenter, genome sequencing and characterization.</title>
        <authorList>
            <person name="Rettenmaier R."/>
            <person name="Schneider M."/>
            <person name="Neuhaus K."/>
            <person name="Liebl W."/>
            <person name="Zverlov V."/>
        </authorList>
    </citation>
    <scope>NUCLEOTIDE SEQUENCE [LARGE SCALE GENOMIC DNA]</scope>
    <source>
        <strain evidence="8 9">249c-K6</strain>
    </source>
</reference>
<keyword evidence="2 6" id="KW-0808">Transferase</keyword>
<evidence type="ECO:0000256" key="1">
    <source>
        <dbReference type="ARBA" id="ARBA00010688"/>
    </source>
</evidence>
<dbReference type="PANTHER" id="PTHR43085:SF1">
    <property type="entry name" value="PSEUDOURIDINE KINASE-RELATED"/>
    <property type="match status" value="1"/>
</dbReference>
<accession>A0A7C8LLB2</accession>
<evidence type="ECO:0000256" key="3">
    <source>
        <dbReference type="ARBA" id="ARBA00022741"/>
    </source>
</evidence>